<reference evidence="9" key="2">
    <citation type="submission" date="2021-09" db="EMBL/GenBank/DDBJ databases">
        <authorList>
            <person name="Gilroy R."/>
        </authorList>
    </citation>
    <scope>NUCLEOTIDE SEQUENCE</scope>
    <source>
        <strain evidence="9">USAMLcec4-12693</strain>
    </source>
</reference>
<comment type="caution">
    <text evidence="9">The sequence shown here is derived from an EMBL/GenBank/DDBJ whole genome shotgun (WGS) entry which is preliminary data.</text>
</comment>
<evidence type="ECO:0000313" key="10">
    <source>
        <dbReference type="Proteomes" id="UP000813420"/>
    </source>
</evidence>
<dbReference type="InterPro" id="IPR050448">
    <property type="entry name" value="OpgB/LTA_synthase_biosynth"/>
</dbReference>
<gene>
    <name evidence="9" type="ORF">K8V39_03860</name>
</gene>
<dbReference type="Pfam" id="PF00884">
    <property type="entry name" value="Sulfatase"/>
    <property type="match status" value="1"/>
</dbReference>
<sequence length="374" mass="42380">MDTQEHFFPGIVTLGDILESKGYSQTLLIGSDATFGGRRLYFTEHGNYDIIDHPYATQNGMLPEDYSVWWGYEDYYLFDFAKEKLQELSSQDNPFNLTMLTVDTYFEDGYVCEKCEDIYGDDQYANVMACSSKQLAGFIEWIQEQDFYQNTTIVLAGDHLTMDSDFCEDVSPDYDRRTYVAYINPAAGKEAAIKRTYSTMGHFPTTLAAMGAEIEGDCLGLGTNLFSSEQTLVEYFGIEEMNRELQRKSELMEELASIDRDSEALKMREGNIPKAAVEVGDYQSDTGMLPVKVSDIENVENGIQSVLIAVWTTEDQSDLQWIQMEADEEGNYQMNIDVGGFEDKGREYQVHAYVVDGNGKQSIIGSTSWKMDEM</sequence>
<dbReference type="CDD" id="cd16015">
    <property type="entry name" value="LTA_synthase"/>
    <property type="match status" value="1"/>
</dbReference>
<dbReference type="PANTHER" id="PTHR47371:SF3">
    <property type="entry name" value="PHOSPHOGLYCEROL TRANSFERASE I"/>
    <property type="match status" value="1"/>
</dbReference>
<dbReference type="SUPFAM" id="SSF53649">
    <property type="entry name" value="Alkaline phosphatase-like"/>
    <property type="match status" value="1"/>
</dbReference>
<dbReference type="InterPro" id="IPR017850">
    <property type="entry name" value="Alkaline_phosphatase_core_sf"/>
</dbReference>
<evidence type="ECO:0000256" key="2">
    <source>
        <dbReference type="ARBA" id="ARBA00004936"/>
    </source>
</evidence>
<keyword evidence="7" id="KW-0175">Coiled coil</keyword>
<evidence type="ECO:0000256" key="6">
    <source>
        <dbReference type="ARBA" id="ARBA00023136"/>
    </source>
</evidence>
<evidence type="ECO:0000256" key="5">
    <source>
        <dbReference type="ARBA" id="ARBA00022989"/>
    </source>
</evidence>
<dbReference type="Gene3D" id="3.40.720.10">
    <property type="entry name" value="Alkaline Phosphatase, subunit A"/>
    <property type="match status" value="1"/>
</dbReference>
<reference evidence="9" key="1">
    <citation type="journal article" date="2021" name="PeerJ">
        <title>Extensive microbial diversity within the chicken gut microbiome revealed by metagenomics and culture.</title>
        <authorList>
            <person name="Gilroy R."/>
            <person name="Ravi A."/>
            <person name="Getino M."/>
            <person name="Pursley I."/>
            <person name="Horton D.L."/>
            <person name="Alikhan N.F."/>
            <person name="Baker D."/>
            <person name="Gharbi K."/>
            <person name="Hall N."/>
            <person name="Watson M."/>
            <person name="Adriaenssens E.M."/>
            <person name="Foster-Nyarko E."/>
            <person name="Jarju S."/>
            <person name="Secka A."/>
            <person name="Antonio M."/>
            <person name="Oren A."/>
            <person name="Chaudhuri R.R."/>
            <person name="La Ragione R."/>
            <person name="Hildebrand F."/>
            <person name="Pallen M.J."/>
        </authorList>
    </citation>
    <scope>NUCLEOTIDE SEQUENCE</scope>
    <source>
        <strain evidence="9">USAMLcec4-12693</strain>
    </source>
</reference>
<dbReference type="RefSeq" id="WP_277271769.1">
    <property type="nucleotide sequence ID" value="NZ_DYXE01000037.1"/>
</dbReference>
<evidence type="ECO:0000256" key="3">
    <source>
        <dbReference type="ARBA" id="ARBA00022475"/>
    </source>
</evidence>
<organism evidence="9 10">
    <name type="scientific">Merdimonas faecis</name>
    <dbReference type="NCBI Taxonomy" id="1653435"/>
    <lineage>
        <taxon>Bacteria</taxon>
        <taxon>Bacillati</taxon>
        <taxon>Bacillota</taxon>
        <taxon>Clostridia</taxon>
        <taxon>Lachnospirales</taxon>
        <taxon>Lachnospiraceae</taxon>
        <taxon>Merdimonas</taxon>
    </lineage>
</organism>
<evidence type="ECO:0000256" key="7">
    <source>
        <dbReference type="SAM" id="Coils"/>
    </source>
</evidence>
<comment type="pathway">
    <text evidence="2">Cell wall biogenesis; lipoteichoic acid biosynthesis.</text>
</comment>
<dbReference type="InterPro" id="IPR013688">
    <property type="entry name" value="GBS_Bsp-like"/>
</dbReference>
<proteinExistence type="predicted"/>
<feature type="domain" description="Sulfatase N-terminal" evidence="8">
    <location>
        <begin position="12"/>
        <end position="211"/>
    </location>
</feature>
<dbReference type="EMBL" id="DYXE01000037">
    <property type="protein sequence ID" value="HJH49380.1"/>
    <property type="molecule type" value="Genomic_DNA"/>
</dbReference>
<dbReference type="AlphaFoldDB" id="A0A9D3AIN4"/>
<evidence type="ECO:0000313" key="9">
    <source>
        <dbReference type="EMBL" id="HJH49380.1"/>
    </source>
</evidence>
<dbReference type="InterPro" id="IPR000917">
    <property type="entry name" value="Sulfatase_N"/>
</dbReference>
<evidence type="ECO:0000256" key="1">
    <source>
        <dbReference type="ARBA" id="ARBA00004651"/>
    </source>
</evidence>
<dbReference type="Proteomes" id="UP000813420">
    <property type="component" value="Unassembled WGS sequence"/>
</dbReference>
<comment type="subcellular location">
    <subcellularLocation>
        <location evidence="1">Cell membrane</location>
        <topology evidence="1">Multi-pass membrane protein</topology>
    </subcellularLocation>
</comment>
<dbReference type="GO" id="GO:0005886">
    <property type="term" value="C:plasma membrane"/>
    <property type="evidence" value="ECO:0007669"/>
    <property type="project" value="UniProtKB-SubCell"/>
</dbReference>
<dbReference type="PANTHER" id="PTHR47371">
    <property type="entry name" value="LIPOTEICHOIC ACID SYNTHASE"/>
    <property type="match status" value="1"/>
</dbReference>
<evidence type="ECO:0000259" key="8">
    <source>
        <dbReference type="Pfam" id="PF00884"/>
    </source>
</evidence>
<accession>A0A9D3AIN4</accession>
<evidence type="ECO:0000256" key="4">
    <source>
        <dbReference type="ARBA" id="ARBA00022692"/>
    </source>
</evidence>
<dbReference type="Gene3D" id="2.60.40.3760">
    <property type="match status" value="1"/>
</dbReference>
<feature type="coiled-coil region" evidence="7">
    <location>
        <begin position="238"/>
        <end position="268"/>
    </location>
</feature>
<keyword evidence="6" id="KW-0472">Membrane</keyword>
<dbReference type="Pfam" id="PF08481">
    <property type="entry name" value="GBS_Bsp-like"/>
    <property type="match status" value="1"/>
</dbReference>
<keyword evidence="5" id="KW-1133">Transmembrane helix</keyword>
<name>A0A9D3AIN4_9FIRM</name>
<keyword evidence="4" id="KW-0812">Transmembrane</keyword>
<keyword evidence="3" id="KW-1003">Cell membrane</keyword>
<protein>
    <submittedName>
        <fullName evidence="9">GBS Bsp-like repeat-containing protein</fullName>
    </submittedName>
</protein>